<dbReference type="InterPro" id="IPR035892">
    <property type="entry name" value="C2_domain_sf"/>
</dbReference>
<evidence type="ECO:0000256" key="1">
    <source>
        <dbReference type="SAM" id="MobiDB-lite"/>
    </source>
</evidence>
<comment type="caution">
    <text evidence="3">The sequence shown here is derived from an EMBL/GenBank/DDBJ whole genome shotgun (WGS) entry which is preliminary data.</text>
</comment>
<gene>
    <name evidence="3" type="ORF">ACJRO7_006187</name>
</gene>
<feature type="region of interest" description="Disordered" evidence="1">
    <location>
        <begin position="145"/>
        <end position="226"/>
    </location>
</feature>
<dbReference type="PROSITE" id="PS50004">
    <property type="entry name" value="C2"/>
    <property type="match status" value="1"/>
</dbReference>
<feature type="compositionally biased region" description="Acidic residues" evidence="1">
    <location>
        <begin position="212"/>
        <end position="226"/>
    </location>
</feature>
<dbReference type="PANTHER" id="PTHR32246">
    <property type="entry name" value="INGRESSION PROTEIN FIC1"/>
    <property type="match status" value="1"/>
</dbReference>
<dbReference type="Gene3D" id="2.60.40.150">
    <property type="entry name" value="C2 domain"/>
    <property type="match status" value="1"/>
</dbReference>
<feature type="domain" description="C2" evidence="2">
    <location>
        <begin position="1"/>
        <end position="116"/>
    </location>
</feature>
<dbReference type="InterPro" id="IPR000008">
    <property type="entry name" value="C2_dom"/>
</dbReference>
<evidence type="ECO:0000313" key="3">
    <source>
        <dbReference type="EMBL" id="KAL3714204.1"/>
    </source>
</evidence>
<dbReference type="Proteomes" id="UP001634007">
    <property type="component" value="Unassembled WGS sequence"/>
</dbReference>
<protein>
    <recommendedName>
        <fullName evidence="2">C2 domain-containing protein</fullName>
    </recommendedName>
</protein>
<evidence type="ECO:0000259" key="2">
    <source>
        <dbReference type="PROSITE" id="PS50004"/>
    </source>
</evidence>
<keyword evidence="4" id="KW-1185">Reference proteome</keyword>
<sequence length="226" mass="24560">MAPSVRVVETKLIGANRLENVNQGGGRLLPYAAVWLHYSCICFTLADPFGGSSPLWNQTVLLPLPSGMHIEDAVLQIHVLHAGSEDGTGQLIGSAQLRLRDVLKDDIGGKRAYRWTLQLWEPSSRPQGTVDIELAVREMRYCVPPTADVIPPTPPSSGKEEGIGGVSNKDSEANEDPSNLCSDKASRTPEEASETSSEDKDEEGDTVMIDLPFEDNSEDDDNDDDN</sequence>
<dbReference type="EMBL" id="JBJKBG010000011">
    <property type="protein sequence ID" value="KAL3714204.1"/>
    <property type="molecule type" value="Genomic_DNA"/>
</dbReference>
<dbReference type="SUPFAM" id="SSF49562">
    <property type="entry name" value="C2 domain (Calcium/lipid-binding domain, CaLB)"/>
    <property type="match status" value="1"/>
</dbReference>
<evidence type="ECO:0000313" key="4">
    <source>
        <dbReference type="Proteomes" id="UP001634007"/>
    </source>
</evidence>
<dbReference type="AlphaFoldDB" id="A0ABD3IH23"/>
<proteinExistence type="predicted"/>
<dbReference type="PANTHER" id="PTHR32246:SF20">
    <property type="entry name" value="CALCIUM-DEPENDENT LIPID-BINDING (CALB DOMAIN) FAMILY PROTEIN"/>
    <property type="match status" value="1"/>
</dbReference>
<accession>A0ABD3IH23</accession>
<name>A0ABD3IH23_EUCGL</name>
<reference evidence="3 4" key="1">
    <citation type="submission" date="2024-11" db="EMBL/GenBank/DDBJ databases">
        <title>Chromosome-level genome assembly of Eucalyptus globulus Labill. provides insights into its genome evolution.</title>
        <authorList>
            <person name="Li X."/>
        </authorList>
    </citation>
    <scope>NUCLEOTIDE SEQUENCE [LARGE SCALE GENOMIC DNA]</scope>
    <source>
        <strain evidence="3">CL2024</strain>
        <tissue evidence="3">Fresh tender leaves</tissue>
    </source>
</reference>
<organism evidence="3 4">
    <name type="scientific">Eucalyptus globulus</name>
    <name type="common">Tasmanian blue gum</name>
    <dbReference type="NCBI Taxonomy" id="34317"/>
    <lineage>
        <taxon>Eukaryota</taxon>
        <taxon>Viridiplantae</taxon>
        <taxon>Streptophyta</taxon>
        <taxon>Embryophyta</taxon>
        <taxon>Tracheophyta</taxon>
        <taxon>Spermatophyta</taxon>
        <taxon>Magnoliopsida</taxon>
        <taxon>eudicotyledons</taxon>
        <taxon>Gunneridae</taxon>
        <taxon>Pentapetalae</taxon>
        <taxon>rosids</taxon>
        <taxon>malvids</taxon>
        <taxon>Myrtales</taxon>
        <taxon>Myrtaceae</taxon>
        <taxon>Myrtoideae</taxon>
        <taxon>Eucalypteae</taxon>
        <taxon>Eucalyptus</taxon>
    </lineage>
</organism>